<dbReference type="Proteomes" id="UP001138894">
    <property type="component" value="Unassembled WGS sequence"/>
</dbReference>
<name>A0A9X1F5Y9_9FLAO</name>
<gene>
    <name evidence="2" type="ORF">KCG49_02160</name>
</gene>
<dbReference type="EMBL" id="JAGSPD010000002">
    <property type="protein sequence ID" value="MBV7267992.1"/>
    <property type="molecule type" value="Genomic_DNA"/>
</dbReference>
<protein>
    <recommendedName>
        <fullName evidence="4">NIPSNAP protein</fullName>
    </recommendedName>
</protein>
<organism evidence="2 3">
    <name type="scientific">Winogradskyella luteola</name>
    <dbReference type="NCBI Taxonomy" id="2828330"/>
    <lineage>
        <taxon>Bacteria</taxon>
        <taxon>Pseudomonadati</taxon>
        <taxon>Bacteroidota</taxon>
        <taxon>Flavobacteriia</taxon>
        <taxon>Flavobacteriales</taxon>
        <taxon>Flavobacteriaceae</taxon>
        <taxon>Winogradskyella</taxon>
    </lineage>
</organism>
<reference evidence="2" key="1">
    <citation type="submission" date="2021-04" db="EMBL/GenBank/DDBJ databases">
        <authorList>
            <person name="Pira H."/>
            <person name="Risdian C."/>
            <person name="Wink J."/>
        </authorList>
    </citation>
    <scope>NUCLEOTIDE SEQUENCE</scope>
    <source>
        <strain evidence="2">WHY3</strain>
    </source>
</reference>
<keyword evidence="1" id="KW-0732">Signal</keyword>
<evidence type="ECO:0008006" key="4">
    <source>
        <dbReference type="Google" id="ProtNLM"/>
    </source>
</evidence>
<feature type="signal peptide" evidence="1">
    <location>
        <begin position="1"/>
        <end position="23"/>
    </location>
</feature>
<keyword evidence="3" id="KW-1185">Reference proteome</keyword>
<evidence type="ECO:0000313" key="2">
    <source>
        <dbReference type="EMBL" id="MBV7267992.1"/>
    </source>
</evidence>
<evidence type="ECO:0000256" key="1">
    <source>
        <dbReference type="SAM" id="SignalP"/>
    </source>
</evidence>
<dbReference type="AlphaFoldDB" id="A0A9X1F5Y9"/>
<comment type="caution">
    <text evidence="2">The sequence shown here is derived from an EMBL/GenBank/DDBJ whole genome shotgun (WGS) entry which is preliminary data.</text>
</comment>
<dbReference type="RefSeq" id="WP_218544547.1">
    <property type="nucleotide sequence ID" value="NZ_JAGSPD010000002.1"/>
</dbReference>
<sequence>MKIFKKGILILLTSLFAVNFSNSQEKEEETQPTMFVVHTDNVKFEMMPKYEEISKKFKTVCEENDIKDMTWTTISVEDGRYVYVSPISSMADLDKNPMESLAKKVGKEEMNKMFDGMDECYDSHSDAIVHFMPELSYMPEDYSTQGKNKREYHFLYYSPKNGKEMGEAMAKVKEMFKTKGVKNGYEVYHSGFGSEESYYMVSIAGSSEMDIAQGGEENDKILGDEKDATFWNVIKLTTKYDQLEASVRPDLSYYPN</sequence>
<proteinExistence type="predicted"/>
<evidence type="ECO:0000313" key="3">
    <source>
        <dbReference type="Proteomes" id="UP001138894"/>
    </source>
</evidence>
<accession>A0A9X1F5Y9</accession>
<feature type="chain" id="PRO_5040855135" description="NIPSNAP protein" evidence="1">
    <location>
        <begin position="24"/>
        <end position="256"/>
    </location>
</feature>